<dbReference type="EMBL" id="LS991952">
    <property type="protein sequence ID" value="SYV95621.1"/>
    <property type="molecule type" value="Genomic_DNA"/>
</dbReference>
<protein>
    <submittedName>
        <fullName evidence="1">Uncharacterized protein</fullName>
    </submittedName>
</protein>
<evidence type="ECO:0000313" key="2">
    <source>
        <dbReference type="Proteomes" id="UP000260136"/>
    </source>
</evidence>
<name>A0A3B0Q3Z2_MYCGL</name>
<dbReference type="Proteomes" id="UP000260136">
    <property type="component" value="Chromosome"/>
</dbReference>
<evidence type="ECO:0000313" key="1">
    <source>
        <dbReference type="EMBL" id="SYV95621.1"/>
    </source>
</evidence>
<dbReference type="AlphaFoldDB" id="A0A3B0Q3Z2"/>
<dbReference type="STRING" id="1006581.GCW_03820"/>
<proteinExistence type="predicted"/>
<organism evidence="1 2">
    <name type="scientific">Mycoplasmoides gallisepticum</name>
    <name type="common">Mycoplasma gallisepticum</name>
    <dbReference type="NCBI Taxonomy" id="2096"/>
    <lineage>
        <taxon>Bacteria</taxon>
        <taxon>Bacillati</taxon>
        <taxon>Mycoplasmatota</taxon>
        <taxon>Mycoplasmoidales</taxon>
        <taxon>Mycoplasmoidaceae</taxon>
        <taxon>Mycoplasmoides</taxon>
    </lineage>
</organism>
<reference evidence="2" key="1">
    <citation type="submission" date="2018-06" db="EMBL/GenBank/DDBJ databases">
        <authorList>
            <consortium name="Pathogen Informatics"/>
        </authorList>
    </citation>
    <scope>NUCLEOTIDE SEQUENCE [LARGE SCALE GENOMIC DNA]</scope>
    <source>
        <strain evidence="2">NCTC10115</strain>
    </source>
</reference>
<sequence>MIIDKVLYRTNEKLKNPFFSKFGDVLIPGSDTTPNGLARATSIEKDDVLIGGDVNIIRPRKSIIWKLSFTLLKFLQKQTYSNNKRKYC</sequence>
<accession>A0A3B0Q3Z2</accession>
<gene>
    <name evidence="1" type="ORF">NCTC10115_01501</name>
</gene>